<dbReference type="Pfam" id="PF13545">
    <property type="entry name" value="HTH_Crp_2"/>
    <property type="match status" value="1"/>
</dbReference>
<protein>
    <submittedName>
        <fullName evidence="5">Crp/Fnr family transcriptional regulator</fullName>
    </submittedName>
</protein>
<dbReference type="Gene3D" id="1.10.10.10">
    <property type="entry name" value="Winged helix-like DNA-binding domain superfamily/Winged helix DNA-binding domain"/>
    <property type="match status" value="1"/>
</dbReference>
<evidence type="ECO:0000256" key="1">
    <source>
        <dbReference type="ARBA" id="ARBA00023015"/>
    </source>
</evidence>
<dbReference type="InterPro" id="IPR018490">
    <property type="entry name" value="cNMP-bd_dom_sf"/>
</dbReference>
<dbReference type="InterPro" id="IPR050397">
    <property type="entry name" value="Env_Response_Regulators"/>
</dbReference>
<dbReference type="EMBL" id="JAUKTR010000003">
    <property type="protein sequence ID" value="MDO1559493.1"/>
    <property type="molecule type" value="Genomic_DNA"/>
</dbReference>
<dbReference type="CDD" id="cd00038">
    <property type="entry name" value="CAP_ED"/>
    <property type="match status" value="1"/>
</dbReference>
<keyword evidence="2" id="KW-0238">DNA-binding</keyword>
<sequence>MSPEPFGNAFLDRLDAEDQRALAPALQPVELERGRVLIEQDDLVEAAHFPVDAEFGNVVVLKDGAAVETSVVGREGVSGLAPFLARSACPWRVRVRRPGRAWAIPTEAILERAEKSYALRIALQRLTLFYQVQAVQAAACNAEHPVAQRLARWLLFASDLSPGLPLTYTQVELAELLGAQRTTILDAMSGLKEEAGLSYARGVIHIRDRSRLERRACECYRALRARGERLGILPLQTEIG</sequence>
<evidence type="ECO:0000259" key="4">
    <source>
        <dbReference type="PROSITE" id="PS51063"/>
    </source>
</evidence>
<accession>A0ABT8SPG8</accession>
<dbReference type="RefSeq" id="WP_302109922.1">
    <property type="nucleotide sequence ID" value="NZ_JAUKTR010000003.1"/>
</dbReference>
<dbReference type="InterPro" id="IPR000595">
    <property type="entry name" value="cNMP-bd_dom"/>
</dbReference>
<organism evidence="5 6">
    <name type="scientific">Peiella sedimenti</name>
    <dbReference type="NCBI Taxonomy" id="3061083"/>
    <lineage>
        <taxon>Bacteria</taxon>
        <taxon>Pseudomonadati</taxon>
        <taxon>Pseudomonadota</taxon>
        <taxon>Alphaproteobacteria</taxon>
        <taxon>Caulobacterales</taxon>
        <taxon>Caulobacteraceae</taxon>
        <taxon>Peiella</taxon>
    </lineage>
</organism>
<reference evidence="5" key="1">
    <citation type="submission" date="2023-07" db="EMBL/GenBank/DDBJ databases">
        <title>Brevundimonas soil sp. nov., isolated from the soil of chemical plant.</title>
        <authorList>
            <person name="Wu N."/>
        </authorList>
    </citation>
    <scope>NUCLEOTIDE SEQUENCE</scope>
    <source>
        <strain evidence="5">XZ-24</strain>
    </source>
</reference>
<dbReference type="SUPFAM" id="SSF51206">
    <property type="entry name" value="cAMP-binding domain-like"/>
    <property type="match status" value="1"/>
</dbReference>
<dbReference type="PANTHER" id="PTHR24567:SF74">
    <property type="entry name" value="HTH-TYPE TRANSCRIPTIONAL REGULATOR ARCR"/>
    <property type="match status" value="1"/>
</dbReference>
<comment type="caution">
    <text evidence="5">The sequence shown here is derived from an EMBL/GenBank/DDBJ whole genome shotgun (WGS) entry which is preliminary data.</text>
</comment>
<evidence type="ECO:0000256" key="2">
    <source>
        <dbReference type="ARBA" id="ARBA00023125"/>
    </source>
</evidence>
<evidence type="ECO:0000256" key="3">
    <source>
        <dbReference type="ARBA" id="ARBA00023163"/>
    </source>
</evidence>
<keyword evidence="1" id="KW-0805">Transcription regulation</keyword>
<name>A0ABT8SPG8_9CAUL</name>
<dbReference type="InterPro" id="IPR012318">
    <property type="entry name" value="HTH_CRP"/>
</dbReference>
<dbReference type="InterPro" id="IPR036390">
    <property type="entry name" value="WH_DNA-bd_sf"/>
</dbReference>
<dbReference type="Proteomes" id="UP001169063">
    <property type="component" value="Unassembled WGS sequence"/>
</dbReference>
<keyword evidence="3" id="KW-0804">Transcription</keyword>
<keyword evidence="6" id="KW-1185">Reference proteome</keyword>
<dbReference type="SMART" id="SM00100">
    <property type="entry name" value="cNMP"/>
    <property type="match status" value="1"/>
</dbReference>
<proteinExistence type="predicted"/>
<evidence type="ECO:0000313" key="5">
    <source>
        <dbReference type="EMBL" id="MDO1559493.1"/>
    </source>
</evidence>
<dbReference type="SUPFAM" id="SSF46785">
    <property type="entry name" value="Winged helix' DNA-binding domain"/>
    <property type="match status" value="1"/>
</dbReference>
<dbReference type="InterPro" id="IPR036388">
    <property type="entry name" value="WH-like_DNA-bd_sf"/>
</dbReference>
<dbReference type="PANTHER" id="PTHR24567">
    <property type="entry name" value="CRP FAMILY TRANSCRIPTIONAL REGULATORY PROTEIN"/>
    <property type="match status" value="1"/>
</dbReference>
<evidence type="ECO:0000313" key="6">
    <source>
        <dbReference type="Proteomes" id="UP001169063"/>
    </source>
</evidence>
<dbReference type="InterPro" id="IPR014710">
    <property type="entry name" value="RmlC-like_jellyroll"/>
</dbReference>
<gene>
    <name evidence="5" type="ORF">Q0812_08645</name>
</gene>
<dbReference type="PROSITE" id="PS51063">
    <property type="entry name" value="HTH_CRP_2"/>
    <property type="match status" value="1"/>
</dbReference>
<feature type="domain" description="HTH crp-type" evidence="4">
    <location>
        <begin position="144"/>
        <end position="210"/>
    </location>
</feature>
<dbReference type="Gene3D" id="2.60.120.10">
    <property type="entry name" value="Jelly Rolls"/>
    <property type="match status" value="1"/>
</dbReference>